<comment type="caution">
    <text evidence="8">The sequence shown here is derived from an EMBL/GenBank/DDBJ whole genome shotgun (WGS) entry which is preliminary data.</text>
</comment>
<comment type="cofactor">
    <cofactor evidence="1">
        <name>FAD</name>
        <dbReference type="ChEBI" id="CHEBI:57692"/>
    </cofactor>
</comment>
<evidence type="ECO:0000313" key="8">
    <source>
        <dbReference type="EMBL" id="CAG5116750.1"/>
    </source>
</evidence>
<dbReference type="Proteomes" id="UP000678393">
    <property type="component" value="Unassembled WGS sequence"/>
</dbReference>
<name>A0A8S3YP76_9EUPU</name>
<evidence type="ECO:0000256" key="5">
    <source>
        <dbReference type="ARBA" id="ARBA00022827"/>
    </source>
</evidence>
<organism evidence="8 9">
    <name type="scientific">Candidula unifasciata</name>
    <dbReference type="NCBI Taxonomy" id="100452"/>
    <lineage>
        <taxon>Eukaryota</taxon>
        <taxon>Metazoa</taxon>
        <taxon>Spiralia</taxon>
        <taxon>Lophotrochozoa</taxon>
        <taxon>Mollusca</taxon>
        <taxon>Gastropoda</taxon>
        <taxon>Heterobranchia</taxon>
        <taxon>Euthyneura</taxon>
        <taxon>Panpulmonata</taxon>
        <taxon>Eupulmonata</taxon>
        <taxon>Stylommatophora</taxon>
        <taxon>Helicina</taxon>
        <taxon>Helicoidea</taxon>
        <taxon>Geomitridae</taxon>
        <taxon>Candidula</taxon>
    </lineage>
</organism>
<dbReference type="EMBL" id="CAJHNH020000296">
    <property type="protein sequence ID" value="CAG5116750.1"/>
    <property type="molecule type" value="Genomic_DNA"/>
</dbReference>
<accession>A0A8S3YP76</accession>
<dbReference type="SUPFAM" id="SSF51971">
    <property type="entry name" value="Nucleotide-binding domain"/>
    <property type="match status" value="1"/>
</dbReference>
<reference evidence="8" key="1">
    <citation type="submission" date="2021-04" db="EMBL/GenBank/DDBJ databases">
        <authorList>
            <consortium name="Molecular Ecology Group"/>
        </authorList>
    </citation>
    <scope>NUCLEOTIDE SEQUENCE</scope>
</reference>
<dbReference type="InterPro" id="IPR006076">
    <property type="entry name" value="FAD-dep_OxRdtase"/>
</dbReference>
<dbReference type="SUPFAM" id="SSF54373">
    <property type="entry name" value="FAD-linked reductases, C-terminal domain"/>
    <property type="match status" value="1"/>
</dbReference>
<gene>
    <name evidence="8" type="ORF">CUNI_LOCUS2308</name>
</gene>
<comment type="subcellular location">
    <subcellularLocation>
        <location evidence="2">Peroxisome matrix</location>
    </subcellularLocation>
</comment>
<comment type="similarity">
    <text evidence="3">Belongs to the DAMOX/DASOX family.</text>
</comment>
<dbReference type="OrthoDB" id="2015447at2759"/>
<dbReference type="GO" id="GO:0071949">
    <property type="term" value="F:FAD binding"/>
    <property type="evidence" value="ECO:0007669"/>
    <property type="project" value="InterPro"/>
</dbReference>
<dbReference type="AlphaFoldDB" id="A0A8S3YP76"/>
<keyword evidence="5" id="KW-0274">FAD</keyword>
<proteinExistence type="inferred from homology"/>
<dbReference type="GO" id="GO:0019478">
    <property type="term" value="P:D-amino acid catabolic process"/>
    <property type="evidence" value="ECO:0007669"/>
    <property type="project" value="TreeGrafter"/>
</dbReference>
<dbReference type="Gene3D" id="3.40.50.720">
    <property type="entry name" value="NAD(P)-binding Rossmann-like Domain"/>
    <property type="match status" value="1"/>
</dbReference>
<dbReference type="PANTHER" id="PTHR11530">
    <property type="entry name" value="D-AMINO ACID OXIDASE"/>
    <property type="match status" value="1"/>
</dbReference>
<evidence type="ECO:0000259" key="7">
    <source>
        <dbReference type="Pfam" id="PF01266"/>
    </source>
</evidence>
<keyword evidence="9" id="KW-1185">Reference proteome</keyword>
<keyword evidence="6" id="KW-0560">Oxidoreductase</keyword>
<evidence type="ECO:0000256" key="2">
    <source>
        <dbReference type="ARBA" id="ARBA00004253"/>
    </source>
</evidence>
<evidence type="ECO:0000256" key="1">
    <source>
        <dbReference type="ARBA" id="ARBA00001974"/>
    </source>
</evidence>
<dbReference type="PANTHER" id="PTHR11530:SF11">
    <property type="entry name" value="D-ASPARTATE OXIDASE"/>
    <property type="match status" value="1"/>
</dbReference>
<keyword evidence="4" id="KW-0285">Flavoprotein</keyword>
<evidence type="ECO:0000256" key="4">
    <source>
        <dbReference type="ARBA" id="ARBA00022630"/>
    </source>
</evidence>
<evidence type="ECO:0000256" key="3">
    <source>
        <dbReference type="ARBA" id="ARBA00006730"/>
    </source>
</evidence>
<dbReference type="GO" id="GO:0003884">
    <property type="term" value="F:D-amino-acid oxidase activity"/>
    <property type="evidence" value="ECO:0007669"/>
    <property type="project" value="InterPro"/>
</dbReference>
<evidence type="ECO:0000256" key="6">
    <source>
        <dbReference type="ARBA" id="ARBA00023002"/>
    </source>
</evidence>
<evidence type="ECO:0000313" key="9">
    <source>
        <dbReference type="Proteomes" id="UP000678393"/>
    </source>
</evidence>
<dbReference type="InterPro" id="IPR023209">
    <property type="entry name" value="DAO"/>
</dbReference>
<dbReference type="Pfam" id="PF01266">
    <property type="entry name" value="DAO"/>
    <property type="match status" value="1"/>
</dbReference>
<dbReference type="GO" id="GO:0005782">
    <property type="term" value="C:peroxisomal matrix"/>
    <property type="evidence" value="ECO:0007669"/>
    <property type="project" value="UniProtKB-SubCell"/>
</dbReference>
<feature type="domain" description="FAD dependent oxidoreductase" evidence="7">
    <location>
        <begin position="5"/>
        <end position="328"/>
    </location>
</feature>
<dbReference type="Gene3D" id="3.30.9.10">
    <property type="entry name" value="D-Amino Acid Oxidase, subunit A, domain 2"/>
    <property type="match status" value="1"/>
</dbReference>
<sequence length="350" mass="39136">MSSLDVGVVGAGIVGLSAAINIQRLIRRVKVTVVADNFGRDTATPVTPCIFLPIPSCIRGVDSTKASEWLTDSWTHHYQMANSPEGKESGQSFMSGHYLWSHLPDRPNKIMPTLVKEYHLLDEQEKEALHFTYRHACRITTVVIDPIKYMQWLMKEFRQRGGQVVSDTAYSLQQLYGQFDVVVNCVGTRGRETVQDPYLVPVKGYVVQVEHECPKNFLITDDPITVIPHAESSIVDVGHILEPDVFSQEKNMELVELLLNKVKALVPSLMGSTVIESYVSRRPYRSPPLIKIEMVRCGGPVLPVVHNIGQGLETVTLAWGMGAEVAHLVQDVLRLVKPFPHMCRPFNTLA</sequence>
<protein>
    <recommendedName>
        <fullName evidence="7">FAD dependent oxidoreductase domain-containing protein</fullName>
    </recommendedName>
</protein>